<reference evidence="3" key="1">
    <citation type="submission" date="2016-10" db="EMBL/GenBank/DDBJ databases">
        <authorList>
            <person name="Varghese N."/>
            <person name="Submissions S."/>
        </authorList>
    </citation>
    <scope>NUCLEOTIDE SEQUENCE [LARGE SCALE GENOMIC DNA]</scope>
    <source>
        <strain evidence="3">CGMCC 1.7738</strain>
    </source>
</reference>
<evidence type="ECO:0000256" key="1">
    <source>
        <dbReference type="SAM" id="Phobius"/>
    </source>
</evidence>
<gene>
    <name evidence="2" type="ORF">SAMN04487950_0945</name>
</gene>
<dbReference type="STRING" id="553466.SAMN04487950_0945"/>
<dbReference type="RefSeq" id="WP_089866317.1">
    <property type="nucleotide sequence ID" value="NZ_FOTC01000001.1"/>
</dbReference>
<organism evidence="2 3">
    <name type="scientific">Halogranum rubrum</name>
    <dbReference type="NCBI Taxonomy" id="553466"/>
    <lineage>
        <taxon>Archaea</taxon>
        <taxon>Methanobacteriati</taxon>
        <taxon>Methanobacteriota</taxon>
        <taxon>Stenosarchaea group</taxon>
        <taxon>Halobacteria</taxon>
        <taxon>Halobacteriales</taxon>
        <taxon>Haloferacaceae</taxon>
    </lineage>
</organism>
<keyword evidence="1" id="KW-0472">Membrane</keyword>
<name>A0A1I4C6M3_9EURY</name>
<dbReference type="AlphaFoldDB" id="A0A1I4C6M3"/>
<accession>A0A1I4C6M3</accession>
<evidence type="ECO:0000313" key="2">
    <source>
        <dbReference type="EMBL" id="SFK75806.1"/>
    </source>
</evidence>
<dbReference type="EMBL" id="FOTC01000001">
    <property type="protein sequence ID" value="SFK75806.1"/>
    <property type="molecule type" value="Genomic_DNA"/>
</dbReference>
<keyword evidence="1" id="KW-1133">Transmembrane helix</keyword>
<sequence>MAHAFDIRRTMFAALVVLAVLLPGGVVTAEPTADVADADVRLDSRQTAWQGQTLSFDGATAVEAAADAGLRQVAESDRSFTLYTVREDDTLGQVVDTVTLDPSGTAVIDTTPLDGRYVLVYEERVVHVDDGRGSLGESASTANLSAAGWTVTTDDDDVTTQFDDQTADGTVALDQHTDAQFAGQVDLPAGTEITLRLHNDGPRPVLFSVQTTLGAGGRFDERLDLSAVRSGTVLNVSVSLNETTLATATAVVGGDDSASEMSQVASATRQTDETIRSRTQTTIPGFGITVGSVALVASMLALSVRERR</sequence>
<feature type="transmembrane region" description="Helical" evidence="1">
    <location>
        <begin position="283"/>
        <end position="304"/>
    </location>
</feature>
<evidence type="ECO:0008006" key="4">
    <source>
        <dbReference type="Google" id="ProtNLM"/>
    </source>
</evidence>
<protein>
    <recommendedName>
        <fullName evidence="4">PGF-CTERM protein</fullName>
    </recommendedName>
</protein>
<evidence type="ECO:0000313" key="3">
    <source>
        <dbReference type="Proteomes" id="UP000199607"/>
    </source>
</evidence>
<dbReference type="Proteomes" id="UP000199607">
    <property type="component" value="Unassembled WGS sequence"/>
</dbReference>
<keyword evidence="1" id="KW-0812">Transmembrane</keyword>
<keyword evidence="3" id="KW-1185">Reference proteome</keyword>
<proteinExistence type="predicted"/>